<organism evidence="2 3">
    <name type="scientific">Hyaloperonospora brassicae</name>
    <name type="common">Brassica downy mildew</name>
    <name type="synonym">Peronospora brassicae</name>
    <dbReference type="NCBI Taxonomy" id="162125"/>
    <lineage>
        <taxon>Eukaryota</taxon>
        <taxon>Sar</taxon>
        <taxon>Stramenopiles</taxon>
        <taxon>Oomycota</taxon>
        <taxon>Peronosporomycetes</taxon>
        <taxon>Peronosporales</taxon>
        <taxon>Peronosporaceae</taxon>
        <taxon>Hyaloperonospora</taxon>
    </lineage>
</organism>
<sequence length="453" mass="49752">MGNSASSTARAARKGPFSDEEYECLNGKFNELIASASSEAAVVTNLQTWLELSPPAAAPEELTAPCFRLGSAFYRLCLEANENDEMDGDRPKSLLMEDFARAVAHCVRASSQSICRSLFRLFAENARAGAMTEQGLSQLLFACLVMAGGKDADDADRIAHVAKSLGRAAMPPTHTEATNDDFVRWIGAQFPLLYTVFMSWMSRKSFGTILTKAPYELPRLSHQSGILARSHFVALSTVTTSMQTSLSRLYTSAQDGLSFNRLSYHILGYSGPTLTVIRDTQGAVFGMFCDTEWKESSRYYGGNGCFLCRMEPDISIYRVSASGSNKNYMYLNSKGVALPRGLGIGGSTEKFRLFLGEDLDEHSYTTPKDLSFESGRLSSSEQFSVEAIEVWGCGGEESKEGQKTHRQETADLISRARKVDKAQFVGSDFDKEMFLGKTFGHGTDRARVADDEP</sequence>
<evidence type="ECO:0000259" key="1">
    <source>
        <dbReference type="PROSITE" id="PS51886"/>
    </source>
</evidence>
<dbReference type="SMART" id="SM00584">
    <property type="entry name" value="TLDc"/>
    <property type="match status" value="1"/>
</dbReference>
<reference evidence="2" key="1">
    <citation type="submission" date="2022-12" db="EMBL/GenBank/DDBJ databases">
        <authorList>
            <person name="Webb A."/>
        </authorList>
    </citation>
    <scope>NUCLEOTIDE SEQUENCE</scope>
    <source>
        <strain evidence="2">Hp1</strain>
    </source>
</reference>
<evidence type="ECO:0000313" key="3">
    <source>
        <dbReference type="Proteomes" id="UP001162031"/>
    </source>
</evidence>
<evidence type="ECO:0000313" key="2">
    <source>
        <dbReference type="EMBL" id="CAI5723979.1"/>
    </source>
</evidence>
<dbReference type="PROSITE" id="PS51886">
    <property type="entry name" value="TLDC"/>
    <property type="match status" value="1"/>
</dbReference>
<keyword evidence="3" id="KW-1185">Reference proteome</keyword>
<protein>
    <recommendedName>
        <fullName evidence="1">TLDc domain-containing protein</fullName>
    </recommendedName>
</protein>
<dbReference type="PANTHER" id="PTHR23354:SF108">
    <property type="entry name" value="RE10231P"/>
    <property type="match status" value="1"/>
</dbReference>
<dbReference type="PANTHER" id="PTHR23354">
    <property type="entry name" value="NUCLEOLAR PROTEIN 7/ESTROGEN RECEPTOR COACTIVATOR-RELATED"/>
    <property type="match status" value="1"/>
</dbReference>
<comment type="caution">
    <text evidence="2">The sequence shown here is derived from an EMBL/GenBank/DDBJ whole genome shotgun (WGS) entry which is preliminary data.</text>
</comment>
<dbReference type="AlphaFoldDB" id="A0AAV0TQG8"/>
<name>A0AAV0TQG8_HYABA</name>
<dbReference type="Pfam" id="PF07534">
    <property type="entry name" value="TLD"/>
    <property type="match status" value="1"/>
</dbReference>
<proteinExistence type="predicted"/>
<dbReference type="InterPro" id="IPR006571">
    <property type="entry name" value="TLDc_dom"/>
</dbReference>
<dbReference type="EMBL" id="CANTFL010000529">
    <property type="protein sequence ID" value="CAI5723979.1"/>
    <property type="molecule type" value="Genomic_DNA"/>
</dbReference>
<feature type="domain" description="TLDc" evidence="1">
    <location>
        <begin position="219"/>
        <end position="394"/>
    </location>
</feature>
<accession>A0AAV0TQG8</accession>
<gene>
    <name evidence="2" type="ORF">HBR001_LOCUS3247</name>
</gene>
<dbReference type="Proteomes" id="UP001162031">
    <property type="component" value="Unassembled WGS sequence"/>
</dbReference>